<dbReference type="GO" id="GO:0009098">
    <property type="term" value="P:L-leucine biosynthetic process"/>
    <property type="evidence" value="ECO:0007669"/>
    <property type="project" value="UniProtKB-UniPathway"/>
</dbReference>
<dbReference type="PANTHER" id="PTHR43345:SF5">
    <property type="entry name" value="3-ISOPROPYLMALATE DEHYDRATASE SMALL SUBUNIT"/>
    <property type="match status" value="1"/>
</dbReference>
<evidence type="ECO:0000259" key="11">
    <source>
        <dbReference type="Pfam" id="PF00694"/>
    </source>
</evidence>
<evidence type="ECO:0000313" key="12">
    <source>
        <dbReference type="EMBL" id="KDR41921.1"/>
    </source>
</evidence>
<keyword evidence="13" id="KW-1185">Reference proteome</keyword>
<dbReference type="InterPro" id="IPR050075">
    <property type="entry name" value="LeuD"/>
</dbReference>
<dbReference type="InterPro" id="IPR015928">
    <property type="entry name" value="Aconitase/3IPM_dehydase_swvl"/>
</dbReference>
<evidence type="ECO:0000256" key="4">
    <source>
        <dbReference type="ARBA" id="ARBA00009845"/>
    </source>
</evidence>
<dbReference type="InterPro" id="IPR004431">
    <property type="entry name" value="3-IsopropMal_deHydase_ssu"/>
</dbReference>
<name>A0A069PX17_9BURK</name>
<comment type="catalytic activity">
    <reaction evidence="1">
        <text>(2R,3S)-3-isopropylmalate = (2S)-2-isopropylmalate</text>
        <dbReference type="Rhea" id="RHEA:32287"/>
        <dbReference type="ChEBI" id="CHEBI:1178"/>
        <dbReference type="ChEBI" id="CHEBI:35121"/>
        <dbReference type="EC" id="4.2.1.33"/>
    </reaction>
</comment>
<evidence type="ECO:0000256" key="10">
    <source>
        <dbReference type="ARBA" id="ARBA00023304"/>
    </source>
</evidence>
<dbReference type="InterPro" id="IPR033940">
    <property type="entry name" value="IPMI_Swivel"/>
</dbReference>
<accession>A0A069PX17</accession>
<comment type="pathway">
    <text evidence="3">Amino-acid biosynthesis; L-leucine biosynthesis; L-leucine from 3-methyl-2-oxobutanoate: step 2/4.</text>
</comment>
<evidence type="ECO:0000256" key="5">
    <source>
        <dbReference type="ARBA" id="ARBA00011271"/>
    </source>
</evidence>
<comment type="similarity">
    <text evidence="4">Belongs to the LeuD family. LeuD type 1 subfamily.</text>
</comment>
<keyword evidence="9" id="KW-0456">Lyase</keyword>
<keyword evidence="8" id="KW-0028">Amino-acid biosynthesis</keyword>
<dbReference type="UniPathway" id="UPA00048">
    <property type="reaction ID" value="UER00071"/>
</dbReference>
<dbReference type="NCBIfam" id="NF002458">
    <property type="entry name" value="PRK01641.1"/>
    <property type="match status" value="1"/>
</dbReference>
<evidence type="ECO:0000256" key="7">
    <source>
        <dbReference type="ARBA" id="ARBA00022430"/>
    </source>
</evidence>
<evidence type="ECO:0000256" key="6">
    <source>
        <dbReference type="ARBA" id="ARBA00011998"/>
    </source>
</evidence>
<evidence type="ECO:0000256" key="9">
    <source>
        <dbReference type="ARBA" id="ARBA00023239"/>
    </source>
</evidence>
<proteinExistence type="inferred from homology"/>
<dbReference type="GO" id="GO:0009316">
    <property type="term" value="C:3-isopropylmalate dehydratase complex"/>
    <property type="evidence" value="ECO:0007669"/>
    <property type="project" value="InterPro"/>
</dbReference>
<protein>
    <recommendedName>
        <fullName evidence="6">3-isopropylmalate dehydratase</fullName>
        <ecNumber evidence="6">4.2.1.33</ecNumber>
    </recommendedName>
</protein>
<dbReference type="STRING" id="60547.GCA_000751215_03947"/>
<dbReference type="NCBIfam" id="TIGR00171">
    <property type="entry name" value="leuD"/>
    <property type="match status" value="1"/>
</dbReference>
<dbReference type="Gene3D" id="3.20.19.10">
    <property type="entry name" value="Aconitase, domain 4"/>
    <property type="match status" value="1"/>
</dbReference>
<keyword evidence="10" id="KW-0100">Branched-chain amino acid biosynthesis</keyword>
<dbReference type="SUPFAM" id="SSF52016">
    <property type="entry name" value="LeuD/IlvD-like"/>
    <property type="match status" value="1"/>
</dbReference>
<evidence type="ECO:0000256" key="8">
    <source>
        <dbReference type="ARBA" id="ARBA00022605"/>
    </source>
</evidence>
<dbReference type="RefSeq" id="WP_035934475.1">
    <property type="nucleotide sequence ID" value="NZ_CADFFX010000010.1"/>
</dbReference>
<feature type="domain" description="Aconitase A/isopropylmalate dehydratase small subunit swivel" evidence="11">
    <location>
        <begin position="9"/>
        <end position="121"/>
    </location>
</feature>
<dbReference type="EC" id="4.2.1.33" evidence="6"/>
<evidence type="ECO:0000313" key="13">
    <source>
        <dbReference type="Proteomes" id="UP000027466"/>
    </source>
</evidence>
<comment type="function">
    <text evidence="2">Catalyzes the isomerization between 2-isopropylmalate and 3-isopropylmalate, via the formation of 2-isopropylmaleate.</text>
</comment>
<keyword evidence="7" id="KW-0432">Leucine biosynthesis</keyword>
<dbReference type="PANTHER" id="PTHR43345">
    <property type="entry name" value="3-ISOPROPYLMALATE DEHYDRATASE SMALL SUBUNIT 2-RELATED-RELATED"/>
    <property type="match status" value="1"/>
</dbReference>
<dbReference type="Proteomes" id="UP000027466">
    <property type="component" value="Unassembled WGS sequence"/>
</dbReference>
<reference evidence="12 13" key="1">
    <citation type="submission" date="2014-03" db="EMBL/GenBank/DDBJ databases">
        <title>Draft Genome Sequences of Four Burkholderia Strains.</title>
        <authorList>
            <person name="Liu X.Y."/>
            <person name="Li C.X."/>
            <person name="Xu J.H."/>
        </authorList>
    </citation>
    <scope>NUCLEOTIDE SEQUENCE [LARGE SCALE GENOMIC DNA]</scope>
    <source>
        <strain evidence="12 13">DSM 50014</strain>
    </source>
</reference>
<dbReference type="InterPro" id="IPR000573">
    <property type="entry name" value="AconitaseA/IPMdHydase_ssu_swvl"/>
</dbReference>
<dbReference type="CDD" id="cd01577">
    <property type="entry name" value="IPMI_Swivel"/>
    <property type="match status" value="1"/>
</dbReference>
<organism evidence="12 13">
    <name type="scientific">Caballeronia glathei</name>
    <dbReference type="NCBI Taxonomy" id="60547"/>
    <lineage>
        <taxon>Bacteria</taxon>
        <taxon>Pseudomonadati</taxon>
        <taxon>Pseudomonadota</taxon>
        <taxon>Betaproteobacteria</taxon>
        <taxon>Burkholderiales</taxon>
        <taxon>Burkholderiaceae</taxon>
        <taxon>Caballeronia</taxon>
    </lineage>
</organism>
<sequence length="196" mass="21689">MEPFVCLDAVALPIARPNFDTDQILPARYLQKPRSDNFGDYLFRDLRSRPDGSEAEDFVLNVPAYRSARIVVAKENFACGSSREHAVWALHDYGVRAVIAPSVGDIFASNASKNGLLVVLLPADAVAGMLRRIEAQPGLHVVVDLEGQTVSTPDGVSHGFAIDAYQKRCLSEGLDELGHTLTQLDRIREFERRYAY</sequence>
<evidence type="ECO:0000256" key="1">
    <source>
        <dbReference type="ARBA" id="ARBA00000491"/>
    </source>
</evidence>
<evidence type="ECO:0000256" key="2">
    <source>
        <dbReference type="ARBA" id="ARBA00002695"/>
    </source>
</evidence>
<comment type="subunit">
    <text evidence="5">Heterodimer of LeuC and LeuD.</text>
</comment>
<dbReference type="GO" id="GO:0003861">
    <property type="term" value="F:3-isopropylmalate dehydratase activity"/>
    <property type="evidence" value="ECO:0007669"/>
    <property type="project" value="UniProtKB-EC"/>
</dbReference>
<gene>
    <name evidence="12" type="ORF">BG61_14480</name>
</gene>
<dbReference type="AlphaFoldDB" id="A0A069PX17"/>
<evidence type="ECO:0000256" key="3">
    <source>
        <dbReference type="ARBA" id="ARBA00004729"/>
    </source>
</evidence>
<dbReference type="Pfam" id="PF00694">
    <property type="entry name" value="Aconitase_C"/>
    <property type="match status" value="1"/>
</dbReference>
<dbReference type="EMBL" id="JFHC01000022">
    <property type="protein sequence ID" value="KDR41921.1"/>
    <property type="molecule type" value="Genomic_DNA"/>
</dbReference>
<comment type="caution">
    <text evidence="12">The sequence shown here is derived from an EMBL/GenBank/DDBJ whole genome shotgun (WGS) entry which is preliminary data.</text>
</comment>